<name>A0ABW5ZWY4_9FLAO</name>
<dbReference type="RefSeq" id="WP_194509638.1">
    <property type="nucleotide sequence ID" value="NZ_JADILU010000009.1"/>
</dbReference>
<feature type="signal peptide" evidence="2">
    <location>
        <begin position="1"/>
        <end position="21"/>
    </location>
</feature>
<accession>A0ABW5ZWY4</accession>
<evidence type="ECO:0000256" key="2">
    <source>
        <dbReference type="SAM" id="SignalP"/>
    </source>
</evidence>
<evidence type="ECO:0000256" key="1">
    <source>
        <dbReference type="SAM" id="MobiDB-lite"/>
    </source>
</evidence>
<dbReference type="EMBL" id="JBHUOS010000015">
    <property type="protein sequence ID" value="MFD2917549.1"/>
    <property type="molecule type" value="Genomic_DNA"/>
</dbReference>
<protein>
    <submittedName>
        <fullName evidence="4">Anti-sigma factor</fullName>
    </submittedName>
</protein>
<feature type="region of interest" description="Disordered" evidence="1">
    <location>
        <begin position="272"/>
        <end position="291"/>
    </location>
</feature>
<keyword evidence="2" id="KW-0732">Signal</keyword>
<dbReference type="InterPro" id="IPR018764">
    <property type="entry name" value="RskA_C"/>
</dbReference>
<reference evidence="5" key="1">
    <citation type="journal article" date="2019" name="Int. J. Syst. Evol. Microbiol.">
        <title>The Global Catalogue of Microorganisms (GCM) 10K type strain sequencing project: providing services to taxonomists for standard genome sequencing and annotation.</title>
        <authorList>
            <consortium name="The Broad Institute Genomics Platform"/>
            <consortium name="The Broad Institute Genome Sequencing Center for Infectious Disease"/>
            <person name="Wu L."/>
            <person name="Ma J."/>
        </authorList>
    </citation>
    <scope>NUCLEOTIDE SEQUENCE [LARGE SCALE GENOMIC DNA]</scope>
    <source>
        <strain evidence="5">KCTC 32514</strain>
    </source>
</reference>
<dbReference type="Pfam" id="PF10099">
    <property type="entry name" value="RskA_C"/>
    <property type="match status" value="1"/>
</dbReference>
<comment type="caution">
    <text evidence="4">The sequence shown here is derived from an EMBL/GenBank/DDBJ whole genome shotgun (WGS) entry which is preliminary data.</text>
</comment>
<evidence type="ECO:0000259" key="3">
    <source>
        <dbReference type="Pfam" id="PF10099"/>
    </source>
</evidence>
<sequence length="291" mass="30132">MIKKMFLAVLALGIFATSCDSDDDGVSIPTNSDLTLDLDGLESLGSDFVYEGWIIVDGAPVSTGTFTSVTFPQTFSVNTVQLNSATAFVLSIEPSVDTDPLPAATKVLSGEFSGNSAAVNTGLIGDFSSASGEFFLRTPTDETGTNNMNDQNGVWFGTPGTPPLPNFNLPVLPAGWAYEGWVVGETGPITTGTFTAFDAVDSTNGFSGTENNVGPPVPGEDFLLNAPAGETFPLDVRGRTVVISVEPVPDNSPAPFALKPLVGTAGDETAPATHAFDQNLGSLPTGSISRN</sequence>
<dbReference type="Proteomes" id="UP001597548">
    <property type="component" value="Unassembled WGS sequence"/>
</dbReference>
<evidence type="ECO:0000313" key="5">
    <source>
        <dbReference type="Proteomes" id="UP001597548"/>
    </source>
</evidence>
<feature type="compositionally biased region" description="Polar residues" evidence="1">
    <location>
        <begin position="279"/>
        <end position="291"/>
    </location>
</feature>
<evidence type="ECO:0000313" key="4">
    <source>
        <dbReference type="EMBL" id="MFD2917549.1"/>
    </source>
</evidence>
<keyword evidence="5" id="KW-1185">Reference proteome</keyword>
<proteinExistence type="predicted"/>
<gene>
    <name evidence="4" type="ORF">ACFS29_17995</name>
</gene>
<organism evidence="4 5">
    <name type="scientific">Psychroserpens luteus</name>
    <dbReference type="NCBI Taxonomy" id="1434066"/>
    <lineage>
        <taxon>Bacteria</taxon>
        <taxon>Pseudomonadati</taxon>
        <taxon>Bacteroidota</taxon>
        <taxon>Flavobacteriia</taxon>
        <taxon>Flavobacteriales</taxon>
        <taxon>Flavobacteriaceae</taxon>
        <taxon>Psychroserpens</taxon>
    </lineage>
</organism>
<feature type="chain" id="PRO_5046205161" evidence="2">
    <location>
        <begin position="22"/>
        <end position="291"/>
    </location>
</feature>
<dbReference type="PROSITE" id="PS51257">
    <property type="entry name" value="PROKAR_LIPOPROTEIN"/>
    <property type="match status" value="1"/>
</dbReference>
<feature type="domain" description="Anti-sigma K factor RskA C-terminal" evidence="3">
    <location>
        <begin position="30"/>
        <end position="95"/>
    </location>
</feature>